<dbReference type="AlphaFoldDB" id="A0A699IIX9"/>
<evidence type="ECO:0000313" key="1">
    <source>
        <dbReference type="EMBL" id="GEZ59635.1"/>
    </source>
</evidence>
<sequence>MGLERCATWDLDRVTWGGRAKGVGTVQVRWDVRECSVGVMGNRAGKIVGRRLGVVMGLGNWQKEPL</sequence>
<organism evidence="1">
    <name type="scientific">Tanacetum cinerariifolium</name>
    <name type="common">Dalmatian daisy</name>
    <name type="synonym">Chrysanthemum cinerariifolium</name>
    <dbReference type="NCBI Taxonomy" id="118510"/>
    <lineage>
        <taxon>Eukaryota</taxon>
        <taxon>Viridiplantae</taxon>
        <taxon>Streptophyta</taxon>
        <taxon>Embryophyta</taxon>
        <taxon>Tracheophyta</taxon>
        <taxon>Spermatophyta</taxon>
        <taxon>Magnoliopsida</taxon>
        <taxon>eudicotyledons</taxon>
        <taxon>Gunneridae</taxon>
        <taxon>Pentapetalae</taxon>
        <taxon>asterids</taxon>
        <taxon>campanulids</taxon>
        <taxon>Asterales</taxon>
        <taxon>Asteraceae</taxon>
        <taxon>Asteroideae</taxon>
        <taxon>Anthemideae</taxon>
        <taxon>Anthemidinae</taxon>
        <taxon>Tanacetum</taxon>
    </lineage>
</organism>
<dbReference type="EMBL" id="BKCJ010298457">
    <property type="protein sequence ID" value="GEZ59635.1"/>
    <property type="molecule type" value="Genomic_DNA"/>
</dbReference>
<reference evidence="1" key="1">
    <citation type="journal article" date="2019" name="Sci. Rep.">
        <title>Draft genome of Tanacetum cinerariifolium, the natural source of mosquito coil.</title>
        <authorList>
            <person name="Yamashiro T."/>
            <person name="Shiraishi A."/>
            <person name="Satake H."/>
            <person name="Nakayama K."/>
        </authorList>
    </citation>
    <scope>NUCLEOTIDE SEQUENCE</scope>
</reference>
<name>A0A699IIX9_TANCI</name>
<gene>
    <name evidence="1" type="ORF">Tci_531608</name>
</gene>
<accession>A0A699IIX9</accession>
<comment type="caution">
    <text evidence="1">The sequence shown here is derived from an EMBL/GenBank/DDBJ whole genome shotgun (WGS) entry which is preliminary data.</text>
</comment>
<proteinExistence type="predicted"/>
<protein>
    <submittedName>
        <fullName evidence="1">Uncharacterized protein</fullName>
    </submittedName>
</protein>
<feature type="non-terminal residue" evidence="1">
    <location>
        <position position="66"/>
    </location>
</feature>